<feature type="region of interest" description="Disordered" evidence="1">
    <location>
        <begin position="363"/>
        <end position="399"/>
    </location>
</feature>
<comment type="caution">
    <text evidence="3">The sequence shown here is derived from an EMBL/GenBank/DDBJ whole genome shotgun (WGS) entry which is preliminary data.</text>
</comment>
<feature type="compositionally biased region" description="Low complexity" evidence="1">
    <location>
        <begin position="363"/>
        <end position="389"/>
    </location>
</feature>
<sequence>MKFSTSSVSSLVLLLPLLAQSIEASPIGSVKGGKAATPAKGNKAVASAAVTSSVVAAAVVSSAAAASTAAAGGDLQSSLTLDPSVIATGFENDGQNVPAAGQVASLTSSNNFINFCATVSNLPITNGQQITTGSCNPAPMGVIAAVTNMPASKFVFPTNGAVLQEKQPFTIQMAITNVETGHFVNAEQNYLAAPQQVTTSGNVVGHSHVVIDFLDSLNQTTPTNPSRFAFFKGLNDAAENGVLSTPVSDGLPAGVYRISSINAAANHQPILVAVAQHGSLDDQVYFTVAANGTTAEQSVDFGGSDATQGVPPPASTAAAAAASSVAAAAPAKASVAAKASAAPAKASATPVKGSAPAASPIAAKASKAPAGNKAPAPKGKGGNNAAASPFKFGGFKNRV</sequence>
<keyword evidence="4" id="KW-1185">Reference proteome</keyword>
<evidence type="ECO:0000256" key="1">
    <source>
        <dbReference type="SAM" id="MobiDB-lite"/>
    </source>
</evidence>
<feature type="chain" id="PRO_5020420867" evidence="2">
    <location>
        <begin position="25"/>
        <end position="399"/>
    </location>
</feature>
<proteinExistence type="predicted"/>
<dbReference type="PANTHER" id="PTHR34587">
    <property type="entry name" value="VWFA DOMAIN-CONTAINING PROTEIN"/>
    <property type="match status" value="1"/>
</dbReference>
<feature type="signal peptide" evidence="2">
    <location>
        <begin position="1"/>
        <end position="24"/>
    </location>
</feature>
<evidence type="ECO:0000313" key="4">
    <source>
        <dbReference type="Proteomes" id="UP000309038"/>
    </source>
</evidence>
<dbReference type="EMBL" id="SGPJ01000129">
    <property type="protein sequence ID" value="THG98223.1"/>
    <property type="molecule type" value="Genomic_DNA"/>
</dbReference>
<dbReference type="AlphaFoldDB" id="A0A4S4KJ50"/>
<organism evidence="3 4">
    <name type="scientific">Hermanssonia centrifuga</name>
    <dbReference type="NCBI Taxonomy" id="98765"/>
    <lineage>
        <taxon>Eukaryota</taxon>
        <taxon>Fungi</taxon>
        <taxon>Dikarya</taxon>
        <taxon>Basidiomycota</taxon>
        <taxon>Agaricomycotina</taxon>
        <taxon>Agaricomycetes</taxon>
        <taxon>Polyporales</taxon>
        <taxon>Meruliaceae</taxon>
        <taxon>Hermanssonia</taxon>
    </lineage>
</organism>
<gene>
    <name evidence="3" type="ORF">EW026_g3928</name>
</gene>
<dbReference type="InterPro" id="IPR053216">
    <property type="entry name" value="Appressorial_penetr-assoc"/>
</dbReference>
<name>A0A4S4KJ50_9APHY</name>
<reference evidence="3 4" key="1">
    <citation type="submission" date="2019-02" db="EMBL/GenBank/DDBJ databases">
        <title>Genome sequencing of the rare red list fungi Phlebia centrifuga.</title>
        <authorList>
            <person name="Buettner E."/>
            <person name="Kellner H."/>
        </authorList>
    </citation>
    <scope>NUCLEOTIDE SEQUENCE [LARGE SCALE GENOMIC DNA]</scope>
    <source>
        <strain evidence="3 4">DSM 108282</strain>
    </source>
</reference>
<keyword evidence="2" id="KW-0732">Signal</keyword>
<accession>A0A4S4KJ50</accession>
<evidence type="ECO:0000313" key="3">
    <source>
        <dbReference type="EMBL" id="THG98223.1"/>
    </source>
</evidence>
<protein>
    <submittedName>
        <fullName evidence="3">Uncharacterized protein</fullName>
    </submittedName>
</protein>
<dbReference type="Proteomes" id="UP000309038">
    <property type="component" value="Unassembled WGS sequence"/>
</dbReference>
<dbReference type="PANTHER" id="PTHR34587:SF2">
    <property type="entry name" value="G-PROTEIN COUPLED RECEPTORS FAMILY 1 PROFILE DOMAIN-CONTAINING PROTEIN"/>
    <property type="match status" value="1"/>
</dbReference>
<evidence type="ECO:0000256" key="2">
    <source>
        <dbReference type="SAM" id="SignalP"/>
    </source>
</evidence>